<dbReference type="Proteomes" id="UP001501581">
    <property type="component" value="Unassembled WGS sequence"/>
</dbReference>
<comment type="caution">
    <text evidence="2">The sequence shown here is derived from an EMBL/GenBank/DDBJ whole genome shotgun (WGS) entry which is preliminary data.</text>
</comment>
<reference evidence="2 3" key="1">
    <citation type="journal article" date="2019" name="Int. J. Syst. Evol. Microbiol.">
        <title>The Global Catalogue of Microorganisms (GCM) 10K type strain sequencing project: providing services to taxonomists for standard genome sequencing and annotation.</title>
        <authorList>
            <consortium name="The Broad Institute Genomics Platform"/>
            <consortium name="The Broad Institute Genome Sequencing Center for Infectious Disease"/>
            <person name="Wu L."/>
            <person name="Ma J."/>
        </authorList>
    </citation>
    <scope>NUCLEOTIDE SEQUENCE [LARGE SCALE GENOMIC DNA]</scope>
    <source>
        <strain evidence="2 3">JCM 13008</strain>
    </source>
</reference>
<dbReference type="EMBL" id="BAAALG010000013">
    <property type="protein sequence ID" value="GAA1112119.1"/>
    <property type="molecule type" value="Genomic_DNA"/>
</dbReference>
<evidence type="ECO:0000313" key="3">
    <source>
        <dbReference type="Proteomes" id="UP001501581"/>
    </source>
</evidence>
<name>A0ABN1U163_9ACTN</name>
<protein>
    <submittedName>
        <fullName evidence="2">Uncharacterized protein</fullName>
    </submittedName>
</protein>
<sequence>MCEAEVEAHSLHGGRDVGGSGPIVEQQFADAQAEIHDQGDRAIGGGHLLMVADPLNVT</sequence>
<gene>
    <name evidence="2" type="ORF">GCM10009668_37060</name>
</gene>
<feature type="compositionally biased region" description="Basic and acidic residues" evidence="1">
    <location>
        <begin position="1"/>
        <end position="15"/>
    </location>
</feature>
<evidence type="ECO:0000313" key="2">
    <source>
        <dbReference type="EMBL" id="GAA1112119.1"/>
    </source>
</evidence>
<accession>A0ABN1U163</accession>
<keyword evidence="3" id="KW-1185">Reference proteome</keyword>
<organism evidence="2 3">
    <name type="scientific">Nocardioides dubius</name>
    <dbReference type="NCBI Taxonomy" id="317019"/>
    <lineage>
        <taxon>Bacteria</taxon>
        <taxon>Bacillati</taxon>
        <taxon>Actinomycetota</taxon>
        <taxon>Actinomycetes</taxon>
        <taxon>Propionibacteriales</taxon>
        <taxon>Nocardioidaceae</taxon>
        <taxon>Nocardioides</taxon>
    </lineage>
</organism>
<feature type="region of interest" description="Disordered" evidence="1">
    <location>
        <begin position="1"/>
        <end position="22"/>
    </location>
</feature>
<evidence type="ECO:0000256" key="1">
    <source>
        <dbReference type="SAM" id="MobiDB-lite"/>
    </source>
</evidence>
<proteinExistence type="predicted"/>